<evidence type="ECO:0000313" key="11">
    <source>
        <dbReference type="Proteomes" id="UP000239156"/>
    </source>
</evidence>
<dbReference type="PANTHER" id="PTHR11306:SF0">
    <property type="entry name" value="PHOSPHATIDYLGLYCEROL_PHOSPHATIDYLINOSITOL TRANSFER PROTEIN"/>
    <property type="match status" value="1"/>
</dbReference>
<dbReference type="EMBL" id="PKSL01000061">
    <property type="protein sequence ID" value="POW08773.1"/>
    <property type="molecule type" value="Genomic_DNA"/>
</dbReference>
<comment type="similarity">
    <text evidence="2">Belongs to the NPC2 family.</text>
</comment>
<comment type="caution">
    <text evidence="10">The sequence shown here is derived from an EMBL/GenBank/DDBJ whole genome shotgun (WGS) entry which is preliminary data.</text>
</comment>
<evidence type="ECO:0000256" key="3">
    <source>
        <dbReference type="ARBA" id="ARBA00011245"/>
    </source>
</evidence>
<keyword evidence="7" id="KW-0445">Lipid transport</keyword>
<gene>
    <name evidence="10" type="ORF">PSTT_07297</name>
</gene>
<dbReference type="VEuPathDB" id="FungiDB:PSHT_05381"/>
<keyword evidence="6" id="KW-0732">Signal</keyword>
<evidence type="ECO:0000256" key="4">
    <source>
        <dbReference type="ARBA" id="ARBA00016056"/>
    </source>
</evidence>
<evidence type="ECO:0000259" key="9">
    <source>
        <dbReference type="SMART" id="SM00737"/>
    </source>
</evidence>
<dbReference type="SUPFAM" id="SSF81296">
    <property type="entry name" value="E set domains"/>
    <property type="match status" value="1"/>
</dbReference>
<comment type="function">
    <text evidence="1">Catalyzes the intermembrane transfer of phosphatidylglycerol and phosphatidylinositol.</text>
</comment>
<dbReference type="AlphaFoldDB" id="A0A2S4VGW7"/>
<dbReference type="InterPro" id="IPR033917">
    <property type="entry name" value="ML_PG-PI_TP"/>
</dbReference>
<proteinExistence type="inferred from homology"/>
<dbReference type="InterPro" id="IPR014756">
    <property type="entry name" value="Ig_E-set"/>
</dbReference>
<evidence type="ECO:0000256" key="7">
    <source>
        <dbReference type="ARBA" id="ARBA00023055"/>
    </source>
</evidence>
<keyword evidence="5" id="KW-0813">Transport</keyword>
<evidence type="ECO:0000256" key="8">
    <source>
        <dbReference type="SAM" id="MobiDB-lite"/>
    </source>
</evidence>
<evidence type="ECO:0000256" key="2">
    <source>
        <dbReference type="ARBA" id="ARBA00006370"/>
    </source>
</evidence>
<keyword evidence="11" id="KW-1185">Reference proteome</keyword>
<dbReference type="InterPro" id="IPR003172">
    <property type="entry name" value="ML_dom"/>
</dbReference>
<dbReference type="Proteomes" id="UP000239156">
    <property type="component" value="Unassembled WGS sequence"/>
</dbReference>
<dbReference type="VEuPathDB" id="FungiDB:PSTT_07297"/>
<accession>A0A2S4VGW7</accession>
<organism evidence="10 11">
    <name type="scientific">Puccinia striiformis</name>
    <dbReference type="NCBI Taxonomy" id="27350"/>
    <lineage>
        <taxon>Eukaryota</taxon>
        <taxon>Fungi</taxon>
        <taxon>Dikarya</taxon>
        <taxon>Basidiomycota</taxon>
        <taxon>Pucciniomycotina</taxon>
        <taxon>Pucciniomycetes</taxon>
        <taxon>Pucciniales</taxon>
        <taxon>Pucciniaceae</taxon>
        <taxon>Puccinia</taxon>
    </lineage>
</organism>
<dbReference type="GO" id="GO:0032366">
    <property type="term" value="P:intracellular sterol transport"/>
    <property type="evidence" value="ECO:0007669"/>
    <property type="project" value="InterPro"/>
</dbReference>
<reference evidence="10" key="1">
    <citation type="submission" date="2017-12" db="EMBL/GenBank/DDBJ databases">
        <title>Gene loss provides genomic basis for host adaptation in cereal stripe rust fungi.</title>
        <authorList>
            <person name="Xia C."/>
        </authorList>
    </citation>
    <scope>NUCLEOTIDE SEQUENCE [LARGE SCALE GENOMIC DNA]</scope>
    <source>
        <strain evidence="10">93-210</strain>
    </source>
</reference>
<dbReference type="InterPro" id="IPR039670">
    <property type="entry name" value="NPC2-like"/>
</dbReference>
<feature type="domain" description="MD-2-related lipid-recognition" evidence="9">
    <location>
        <begin position="354"/>
        <end position="477"/>
    </location>
</feature>
<evidence type="ECO:0000256" key="1">
    <source>
        <dbReference type="ARBA" id="ARBA00002053"/>
    </source>
</evidence>
<evidence type="ECO:0000256" key="5">
    <source>
        <dbReference type="ARBA" id="ARBA00022448"/>
    </source>
</evidence>
<protein>
    <recommendedName>
        <fullName evidence="4">Phosphatidylglycerol/phosphatidylinositol transfer protein</fullName>
    </recommendedName>
</protein>
<feature type="compositionally biased region" description="Polar residues" evidence="8">
    <location>
        <begin position="157"/>
        <end position="166"/>
    </location>
</feature>
<dbReference type="Gene3D" id="2.70.220.10">
    <property type="entry name" value="Ganglioside GM2 activator"/>
    <property type="match status" value="1"/>
</dbReference>
<dbReference type="Pfam" id="PF02221">
    <property type="entry name" value="E1_DerP2_DerF2"/>
    <property type="match status" value="1"/>
</dbReference>
<dbReference type="GO" id="GO:0032934">
    <property type="term" value="F:sterol binding"/>
    <property type="evidence" value="ECO:0007669"/>
    <property type="project" value="InterPro"/>
</dbReference>
<sequence>MANYNRDSWRTDSSYNADDNYDNSSLATDPRTFSVRASQPYAMIPLPDQFQLYTIEEQGNQEEDLQPCPRLRRVKHCIDQVKTPSATGNKSEEEGEFQQIRDSLDNAHSLVHLVYDPRCNKTWIEFTADDIKISIFVALNQAQHRALKLSKFEKEGTSSINDSSESLDVAEPTTPTLSSVAPPLARGRSESSLGPVRAFKAMSITANVPTTPTKRVPTTTSELHNLQYRLSFENLTTESDLTLGQVTPVQQHHRLIPSPSKTPESYYTAQLNKFNLEKSAALSNDRLVHHKNSSGNLSTTSRAITVTTSHDDEWDRHDELTTTGSNYNDDQSETASLRNLSIEPSQPPMMSTKFKQFTRLDTDPLTISSIKIDPSPPKAGQNLTVRATGTIRRLIEDGAYAVVTVKVGLVRLLQKTFDVCEELRKADVSLQCPMEPGDFDIAYEITLPKEIPPVTYRIDALAYTTDDDDMACANLSVDFSRKP</sequence>
<dbReference type="InterPro" id="IPR036846">
    <property type="entry name" value="GM2-AP_sf"/>
</dbReference>
<dbReference type="CDD" id="cd00917">
    <property type="entry name" value="PG-PI_TP"/>
    <property type="match status" value="1"/>
</dbReference>
<feature type="region of interest" description="Disordered" evidence="8">
    <location>
        <begin position="153"/>
        <end position="192"/>
    </location>
</feature>
<feature type="compositionally biased region" description="Low complexity" evidence="8">
    <location>
        <begin position="12"/>
        <end position="25"/>
    </location>
</feature>
<evidence type="ECO:0000256" key="6">
    <source>
        <dbReference type="ARBA" id="ARBA00022729"/>
    </source>
</evidence>
<dbReference type="SMART" id="SM00737">
    <property type="entry name" value="ML"/>
    <property type="match status" value="1"/>
</dbReference>
<comment type="subunit">
    <text evidence="3">Monomer.</text>
</comment>
<evidence type="ECO:0000313" key="10">
    <source>
        <dbReference type="EMBL" id="POW08773.1"/>
    </source>
</evidence>
<dbReference type="PANTHER" id="PTHR11306">
    <property type="entry name" value="NIEMANN PICK TYPE C2 PROTEIN NPC2-RELATED"/>
    <property type="match status" value="1"/>
</dbReference>
<feature type="region of interest" description="Disordered" evidence="8">
    <location>
        <begin position="1"/>
        <end position="28"/>
    </location>
</feature>
<name>A0A2S4VGW7_9BASI</name>